<dbReference type="EMBL" id="FOVR01000004">
    <property type="protein sequence ID" value="SFO27631.1"/>
    <property type="molecule type" value="Genomic_DNA"/>
</dbReference>
<dbReference type="CDD" id="cd19138">
    <property type="entry name" value="AKR_YeaE"/>
    <property type="match status" value="1"/>
</dbReference>
<dbReference type="OrthoDB" id="9772407at2"/>
<dbReference type="Gene3D" id="3.20.20.100">
    <property type="entry name" value="NADP-dependent oxidoreductase domain"/>
    <property type="match status" value="1"/>
</dbReference>
<dbReference type="InterPro" id="IPR036812">
    <property type="entry name" value="NAD(P)_OxRdtase_dom_sf"/>
</dbReference>
<name>A0A1I5FWP7_9HYPH</name>
<feature type="active site" description="Proton donor" evidence="1">
    <location>
        <position position="53"/>
    </location>
</feature>
<dbReference type="PIRSF" id="PIRSF000097">
    <property type="entry name" value="AKR"/>
    <property type="match status" value="1"/>
</dbReference>
<dbReference type="SUPFAM" id="SSF51430">
    <property type="entry name" value="NAD(P)-linked oxidoreductase"/>
    <property type="match status" value="1"/>
</dbReference>
<evidence type="ECO:0000256" key="2">
    <source>
        <dbReference type="PIRSR" id="PIRSR000097-2"/>
    </source>
</evidence>
<evidence type="ECO:0000313" key="6">
    <source>
        <dbReference type="Proteomes" id="UP000199236"/>
    </source>
</evidence>
<evidence type="ECO:0000256" key="1">
    <source>
        <dbReference type="PIRSR" id="PIRSR000097-1"/>
    </source>
</evidence>
<evidence type="ECO:0000256" key="3">
    <source>
        <dbReference type="PIRSR" id="PIRSR000097-3"/>
    </source>
</evidence>
<dbReference type="InterPro" id="IPR023210">
    <property type="entry name" value="NADP_OxRdtase_dom"/>
</dbReference>
<dbReference type="Proteomes" id="UP000199236">
    <property type="component" value="Unassembled WGS sequence"/>
</dbReference>
<sequence>MKTVTFAHQDVVPALGQGTWYMGDDPSRKADEVASLRRGVELGMTLIDTAEMYGSGKSERVVGEAIAPIRDDVFLVSKVLPFNASHEGTLEACKASLSRLGTDRLDLYLLHWPGPHPLEETIAAFEELQQAGKIRHWGVSNFDPNDMTELMSTQGGEQVATNQVLYNLTRRGIEWDLLPQSQEDGLPIMAYSPIEQARLLSRPELKSLASDLDLTPAQLALAWVIRKSGIVAIPKAGTVAHVEENARTLEIDLTDETLSELDRLFPPPTRATSLAIL</sequence>
<feature type="domain" description="NADP-dependent oxidoreductase" evidence="4">
    <location>
        <begin position="15"/>
        <end position="264"/>
    </location>
</feature>
<dbReference type="GO" id="GO:0016491">
    <property type="term" value="F:oxidoreductase activity"/>
    <property type="evidence" value="ECO:0007669"/>
    <property type="project" value="InterPro"/>
</dbReference>
<keyword evidence="6" id="KW-1185">Reference proteome</keyword>
<evidence type="ECO:0000313" key="5">
    <source>
        <dbReference type="EMBL" id="SFO27631.1"/>
    </source>
</evidence>
<dbReference type="AlphaFoldDB" id="A0A1I5FWP7"/>
<dbReference type="RefSeq" id="WP_090071735.1">
    <property type="nucleotide sequence ID" value="NZ_FOVR01000004.1"/>
</dbReference>
<dbReference type="STRING" id="655353.SAMN04488056_104223"/>
<feature type="binding site" evidence="2">
    <location>
        <position position="111"/>
    </location>
    <ligand>
        <name>substrate</name>
    </ligand>
</feature>
<dbReference type="PRINTS" id="PR00069">
    <property type="entry name" value="ALDKETRDTASE"/>
</dbReference>
<reference evidence="5 6" key="1">
    <citation type="submission" date="2016-10" db="EMBL/GenBank/DDBJ databases">
        <authorList>
            <person name="de Groot N.N."/>
        </authorList>
    </citation>
    <scope>NUCLEOTIDE SEQUENCE [LARGE SCALE GENOMIC DNA]</scope>
    <source>
        <strain evidence="5 6">CGMCC 1.9157</strain>
    </source>
</reference>
<protein>
    <submittedName>
        <fullName evidence="5">Aldo/keto reductase</fullName>
    </submittedName>
</protein>
<organism evidence="5 6">
    <name type="scientific">Cohaesibacter marisflavi</name>
    <dbReference type="NCBI Taxonomy" id="655353"/>
    <lineage>
        <taxon>Bacteria</taxon>
        <taxon>Pseudomonadati</taxon>
        <taxon>Pseudomonadota</taxon>
        <taxon>Alphaproteobacteria</taxon>
        <taxon>Hyphomicrobiales</taxon>
        <taxon>Cohaesibacteraceae</taxon>
    </lineage>
</organism>
<dbReference type="Pfam" id="PF00248">
    <property type="entry name" value="Aldo_ket_red"/>
    <property type="match status" value="1"/>
</dbReference>
<dbReference type="PANTHER" id="PTHR43638">
    <property type="entry name" value="OXIDOREDUCTASE, ALDO/KETO REDUCTASE FAMILY PROTEIN"/>
    <property type="match status" value="1"/>
</dbReference>
<evidence type="ECO:0000259" key="4">
    <source>
        <dbReference type="Pfam" id="PF00248"/>
    </source>
</evidence>
<feature type="site" description="Lowers pKa of active site Tyr" evidence="3">
    <location>
        <position position="78"/>
    </location>
</feature>
<gene>
    <name evidence="5" type="ORF">SAMN04488056_104223</name>
</gene>
<proteinExistence type="predicted"/>
<accession>A0A1I5FWP7</accession>
<dbReference type="PANTHER" id="PTHR43638:SF3">
    <property type="entry name" value="ALDEHYDE REDUCTASE"/>
    <property type="match status" value="1"/>
</dbReference>
<dbReference type="InterPro" id="IPR020471">
    <property type="entry name" value="AKR"/>
</dbReference>